<dbReference type="Pfam" id="PF01584">
    <property type="entry name" value="CheW"/>
    <property type="match status" value="1"/>
</dbReference>
<dbReference type="GO" id="GO:0006935">
    <property type="term" value="P:chemotaxis"/>
    <property type="evidence" value="ECO:0007669"/>
    <property type="project" value="InterPro"/>
</dbReference>
<dbReference type="InterPro" id="IPR002545">
    <property type="entry name" value="CheW-lke_dom"/>
</dbReference>
<sequence>METEVTKQLKSYLSFKLHDELFALEVEKVVEILEVPKITHIPKAPKHMKGVINLRGQVLPLIDTCVKFGLSPIEPDINTCIIVIDLAIADKTIRFGAMVTQVLEVLEKEDGSLQPSPSIETNYNLEFIKGILRCDEDFVIVLNIDKTFSLEEAENMENTKEENTIDHNKFDHEN</sequence>
<gene>
    <name evidence="3" type="ORF">K4G66_30545</name>
</gene>
<dbReference type="InterPro" id="IPR036061">
    <property type="entry name" value="CheW-like_dom_sf"/>
</dbReference>
<reference evidence="3" key="1">
    <citation type="journal article" date="2023" name="Comput. Struct. Biotechnol. J.">
        <title>Discovery of a novel marine Bacteroidetes with a rich repertoire of carbohydrate-active enzymes.</title>
        <authorList>
            <person name="Chen B."/>
            <person name="Liu G."/>
            <person name="Chen Q."/>
            <person name="Wang H."/>
            <person name="Liu L."/>
            <person name="Tang K."/>
        </authorList>
    </citation>
    <scope>NUCLEOTIDE SEQUENCE</scope>
    <source>
        <strain evidence="3">TK19036</strain>
    </source>
</reference>
<evidence type="ECO:0000259" key="2">
    <source>
        <dbReference type="PROSITE" id="PS50851"/>
    </source>
</evidence>
<evidence type="ECO:0000313" key="3">
    <source>
        <dbReference type="EMBL" id="WKN36706.1"/>
    </source>
</evidence>
<organism evidence="3">
    <name type="scientific">Roseihalotalea indica</name>
    <dbReference type="NCBI Taxonomy" id="2867963"/>
    <lineage>
        <taxon>Bacteria</taxon>
        <taxon>Pseudomonadati</taxon>
        <taxon>Bacteroidota</taxon>
        <taxon>Cytophagia</taxon>
        <taxon>Cytophagales</taxon>
        <taxon>Catalimonadaceae</taxon>
        <taxon>Roseihalotalea</taxon>
    </lineage>
</organism>
<dbReference type="GO" id="GO:0005829">
    <property type="term" value="C:cytosol"/>
    <property type="evidence" value="ECO:0007669"/>
    <property type="project" value="TreeGrafter"/>
</dbReference>
<dbReference type="SUPFAM" id="SSF50341">
    <property type="entry name" value="CheW-like"/>
    <property type="match status" value="1"/>
</dbReference>
<dbReference type="PROSITE" id="PS50851">
    <property type="entry name" value="CHEW"/>
    <property type="match status" value="1"/>
</dbReference>
<dbReference type="PANTHER" id="PTHR22617:SF23">
    <property type="entry name" value="CHEMOTAXIS PROTEIN CHEW"/>
    <property type="match status" value="1"/>
</dbReference>
<dbReference type="GO" id="GO:0007165">
    <property type="term" value="P:signal transduction"/>
    <property type="evidence" value="ECO:0007669"/>
    <property type="project" value="InterPro"/>
</dbReference>
<name>A0AA49GQW7_9BACT</name>
<feature type="domain" description="CheW-like" evidence="2">
    <location>
        <begin position="9"/>
        <end position="153"/>
    </location>
</feature>
<feature type="region of interest" description="Disordered" evidence="1">
    <location>
        <begin position="155"/>
        <end position="174"/>
    </location>
</feature>
<dbReference type="AlphaFoldDB" id="A0AA49GQW7"/>
<dbReference type="SMART" id="SM00260">
    <property type="entry name" value="CheW"/>
    <property type="match status" value="1"/>
</dbReference>
<accession>A0AA49GQW7</accession>
<dbReference type="PANTHER" id="PTHR22617">
    <property type="entry name" value="CHEMOTAXIS SENSOR HISTIDINE KINASE-RELATED"/>
    <property type="match status" value="1"/>
</dbReference>
<dbReference type="InterPro" id="IPR039315">
    <property type="entry name" value="CheW"/>
</dbReference>
<protein>
    <submittedName>
        <fullName evidence="3">Chemotaxis protein CheW</fullName>
    </submittedName>
</protein>
<reference evidence="3" key="2">
    <citation type="journal article" date="2024" name="Antonie Van Leeuwenhoek">
        <title>Roseihalotalea indica gen. nov., sp. nov., a halophilic Bacteroidetes from mesopelagic Southwest Indian Ocean with higher carbohydrate metabolic potential.</title>
        <authorList>
            <person name="Chen B."/>
            <person name="Zhang M."/>
            <person name="Lin D."/>
            <person name="Ye J."/>
            <person name="Tang K."/>
        </authorList>
    </citation>
    <scope>NUCLEOTIDE SEQUENCE</scope>
    <source>
        <strain evidence="3">TK19036</strain>
    </source>
</reference>
<evidence type="ECO:0000256" key="1">
    <source>
        <dbReference type="SAM" id="MobiDB-lite"/>
    </source>
</evidence>
<dbReference type="Gene3D" id="2.40.50.180">
    <property type="entry name" value="CheA-289, Domain 4"/>
    <property type="match status" value="1"/>
</dbReference>
<dbReference type="Gene3D" id="2.30.30.40">
    <property type="entry name" value="SH3 Domains"/>
    <property type="match status" value="1"/>
</dbReference>
<feature type="compositionally biased region" description="Basic and acidic residues" evidence="1">
    <location>
        <begin position="157"/>
        <end position="174"/>
    </location>
</feature>
<dbReference type="EMBL" id="CP120682">
    <property type="protein sequence ID" value="WKN36706.1"/>
    <property type="molecule type" value="Genomic_DNA"/>
</dbReference>
<proteinExistence type="predicted"/>